<reference evidence="2 3" key="1">
    <citation type="submission" date="2020-07" db="EMBL/GenBank/DDBJ databases">
        <title>Genomic Encyclopedia of Type Strains, Phase IV (KMG-V): Genome sequencing to study the core and pangenomes of soil and plant-associated prokaryotes.</title>
        <authorList>
            <person name="Whitman W."/>
        </authorList>
    </citation>
    <scope>NUCLEOTIDE SEQUENCE [LARGE SCALE GENOMIC DNA]</scope>
    <source>
        <strain evidence="2 3">X4EP2</strain>
    </source>
</reference>
<dbReference type="Proteomes" id="UP000589520">
    <property type="component" value="Unassembled WGS sequence"/>
</dbReference>
<dbReference type="RefSeq" id="WP_179491335.1">
    <property type="nucleotide sequence ID" value="NZ_JACCCW010000002.1"/>
</dbReference>
<proteinExistence type="predicted"/>
<evidence type="ECO:0000313" key="2">
    <source>
        <dbReference type="EMBL" id="NYF80157.1"/>
    </source>
</evidence>
<evidence type="ECO:0000256" key="1">
    <source>
        <dbReference type="SAM" id="MobiDB-lite"/>
    </source>
</evidence>
<sequence length="111" mass="11518">MTITMQGLQPITTTVGVDKDAARHARLVDAAQQFEGMLLQEMLKGIQSGKEELGSGESDSGDDSGDTLRSFGTEAVATAIAKGGGVGIARQIVQKVTLESAYSTATKTNSN</sequence>
<feature type="region of interest" description="Disordered" evidence="1">
    <location>
        <begin position="48"/>
        <end position="69"/>
    </location>
</feature>
<keyword evidence="3" id="KW-1185">Reference proteome</keyword>
<protein>
    <submittedName>
        <fullName evidence="2">Rod binding domain-containing protein</fullName>
    </submittedName>
</protein>
<name>A0A7Y9TLI6_9BACT</name>
<comment type="caution">
    <text evidence="2">The sequence shown here is derived from an EMBL/GenBank/DDBJ whole genome shotgun (WGS) entry which is preliminary data.</text>
</comment>
<gene>
    <name evidence="2" type="ORF">HDF17_002477</name>
</gene>
<evidence type="ECO:0000313" key="3">
    <source>
        <dbReference type="Proteomes" id="UP000589520"/>
    </source>
</evidence>
<organism evidence="2 3">
    <name type="scientific">Granulicella arctica</name>
    <dbReference type="NCBI Taxonomy" id="940613"/>
    <lineage>
        <taxon>Bacteria</taxon>
        <taxon>Pseudomonadati</taxon>
        <taxon>Acidobacteriota</taxon>
        <taxon>Terriglobia</taxon>
        <taxon>Terriglobales</taxon>
        <taxon>Acidobacteriaceae</taxon>
        <taxon>Granulicella</taxon>
    </lineage>
</organism>
<accession>A0A7Y9TLI6</accession>
<dbReference type="AlphaFoldDB" id="A0A7Y9TLI6"/>
<dbReference type="EMBL" id="JACCCW010000002">
    <property type="protein sequence ID" value="NYF80157.1"/>
    <property type="molecule type" value="Genomic_DNA"/>
</dbReference>